<evidence type="ECO:0000259" key="4">
    <source>
        <dbReference type="Pfam" id="PF25917"/>
    </source>
</evidence>
<gene>
    <name evidence="5" type="ORF">HP438_12815</name>
</gene>
<evidence type="ECO:0000256" key="2">
    <source>
        <dbReference type="SAM" id="MobiDB-lite"/>
    </source>
</evidence>
<keyword evidence="6" id="KW-1185">Reference proteome</keyword>
<comment type="caution">
    <text evidence="5">The sequence shown here is derived from an EMBL/GenBank/DDBJ whole genome shotgun (WGS) entry which is preliminary data.</text>
</comment>
<dbReference type="GO" id="GO:0055085">
    <property type="term" value="P:transmembrane transport"/>
    <property type="evidence" value="ECO:0007669"/>
    <property type="project" value="InterPro"/>
</dbReference>
<evidence type="ECO:0000256" key="1">
    <source>
        <dbReference type="SAM" id="Coils"/>
    </source>
</evidence>
<dbReference type="EMBL" id="JABMCH010000066">
    <property type="protein sequence ID" value="NUU47851.1"/>
    <property type="molecule type" value="Genomic_DNA"/>
</dbReference>
<sequence>MNDQDDGKRDDEHRDEHSRNEEASRHDGGEDDAEKRSGDGKKDSNDDGDEGKESDKPSLLSRTWFRILLGAIVVLLIVGGVIYYVNYRNYGQFQQSTNNAYLEADDVTISPKVSGYVMRVLVADNQAVRAGQPLVEIDPRQSQADVAQAEAQVAVSYAQARSAEAQIRQQRAQIAQADADLAAARDQLAHAQREVDRYTPLAQTGASAPERLSQLVGQRDQAADTVRSKRAAVVAQQRRIGQLQASVDQALAQAEASKAQVRSVAVDLGSTVLRAPIDGIVGNKNVRVGRYVQAGTELMTVVPLTALYLQANFKETQITLMRPGQPATLHVDALPGAEIPGVVESVSPATGARFSLLPPENATGNFTKIVQRVPVRIRVQAGREARRVLLSGLSVEVSVDTRGAQNFTHQVEDEAERQKQVIDHRKEMIERQVKAND</sequence>
<evidence type="ECO:0000256" key="3">
    <source>
        <dbReference type="SAM" id="Phobius"/>
    </source>
</evidence>
<dbReference type="SUPFAM" id="SSF111369">
    <property type="entry name" value="HlyD-like secretion proteins"/>
    <property type="match status" value="2"/>
</dbReference>
<keyword evidence="3" id="KW-1133">Transmembrane helix</keyword>
<dbReference type="Proteomes" id="UP000536441">
    <property type="component" value="Unassembled WGS sequence"/>
</dbReference>
<keyword evidence="1" id="KW-0175">Coiled coil</keyword>
<feature type="transmembrane region" description="Helical" evidence="3">
    <location>
        <begin position="64"/>
        <end position="85"/>
    </location>
</feature>
<keyword evidence="3" id="KW-0472">Membrane</keyword>
<dbReference type="PANTHER" id="PTHR30386:SF24">
    <property type="entry name" value="MULTIDRUG RESISTANCE EFFLUX PUMP"/>
    <property type="match status" value="1"/>
</dbReference>
<dbReference type="InterPro" id="IPR050739">
    <property type="entry name" value="MFP"/>
</dbReference>
<dbReference type="Gene3D" id="2.40.30.170">
    <property type="match status" value="1"/>
</dbReference>
<dbReference type="Pfam" id="PF25917">
    <property type="entry name" value="BSH_RND"/>
    <property type="match status" value="1"/>
</dbReference>
<evidence type="ECO:0000313" key="5">
    <source>
        <dbReference type="EMBL" id="NUU47851.1"/>
    </source>
</evidence>
<feature type="domain" description="Multidrug resistance protein MdtA-like barrel-sandwich hybrid" evidence="4">
    <location>
        <begin position="107"/>
        <end position="302"/>
    </location>
</feature>
<name>A0A7Y6B7F1_9SPHN</name>
<dbReference type="Gene3D" id="2.40.50.100">
    <property type="match status" value="1"/>
</dbReference>
<dbReference type="Gene3D" id="1.10.287.470">
    <property type="entry name" value="Helix hairpin bin"/>
    <property type="match status" value="2"/>
</dbReference>
<accession>A0A7Y6B7F1</accession>
<feature type="coiled-coil region" evidence="1">
    <location>
        <begin position="160"/>
        <end position="194"/>
    </location>
</feature>
<dbReference type="InterPro" id="IPR058625">
    <property type="entry name" value="MdtA-like_BSH"/>
</dbReference>
<dbReference type="PANTHER" id="PTHR30386">
    <property type="entry name" value="MEMBRANE FUSION SUBUNIT OF EMRAB-TOLC MULTIDRUG EFFLUX PUMP"/>
    <property type="match status" value="1"/>
</dbReference>
<keyword evidence="3" id="KW-0812">Transmembrane</keyword>
<dbReference type="AlphaFoldDB" id="A0A7Y6B7F1"/>
<feature type="region of interest" description="Disordered" evidence="2">
    <location>
        <begin position="1"/>
        <end position="56"/>
    </location>
</feature>
<organism evidence="5 6">
    <name type="scientific">Sphingomonas zeae</name>
    <dbReference type="NCBI Taxonomy" id="1646122"/>
    <lineage>
        <taxon>Bacteria</taxon>
        <taxon>Pseudomonadati</taxon>
        <taxon>Pseudomonadota</taxon>
        <taxon>Alphaproteobacteria</taxon>
        <taxon>Sphingomonadales</taxon>
        <taxon>Sphingomonadaceae</taxon>
        <taxon>Sphingomonas</taxon>
    </lineage>
</organism>
<dbReference type="RefSeq" id="WP_175312451.1">
    <property type="nucleotide sequence ID" value="NZ_CBCRYR010000002.1"/>
</dbReference>
<evidence type="ECO:0000313" key="6">
    <source>
        <dbReference type="Proteomes" id="UP000536441"/>
    </source>
</evidence>
<protein>
    <submittedName>
        <fullName evidence="5">HlyD family secretion protein</fullName>
    </submittedName>
</protein>
<proteinExistence type="predicted"/>
<reference evidence="5 6" key="1">
    <citation type="submission" date="2020-05" db="EMBL/GenBank/DDBJ databases">
        <title>Genome Sequencing of Type Strains.</title>
        <authorList>
            <person name="Lemaire J.F."/>
            <person name="Inderbitzin P."/>
            <person name="Gregorio O.A."/>
            <person name="Collins S.B."/>
            <person name="Wespe N."/>
            <person name="Knight-Connoni V."/>
        </authorList>
    </citation>
    <scope>NUCLEOTIDE SEQUENCE [LARGE SCALE GENOMIC DNA]</scope>
    <source>
        <strain evidence="5 6">DSM 100049</strain>
    </source>
</reference>